<proteinExistence type="predicted"/>
<dbReference type="EMBL" id="UINC01146117">
    <property type="protein sequence ID" value="SVD36661.1"/>
    <property type="molecule type" value="Genomic_DNA"/>
</dbReference>
<evidence type="ECO:0000313" key="1">
    <source>
        <dbReference type="EMBL" id="SVD36661.1"/>
    </source>
</evidence>
<protein>
    <submittedName>
        <fullName evidence="1">Uncharacterized protein</fullName>
    </submittedName>
</protein>
<accession>A0A382USJ9</accession>
<gene>
    <name evidence="1" type="ORF">METZ01_LOCUS389515</name>
</gene>
<feature type="non-terminal residue" evidence="1">
    <location>
        <position position="65"/>
    </location>
</feature>
<name>A0A382USJ9_9ZZZZ</name>
<dbReference type="AlphaFoldDB" id="A0A382USJ9"/>
<sequence length="65" mass="6907">MPFFLLLSVSINLIAGDWPSFRGKHASGVADGMKLPDKWDCAKGEGVLFKVKVPGLAHSSPIIVG</sequence>
<organism evidence="1">
    <name type="scientific">marine metagenome</name>
    <dbReference type="NCBI Taxonomy" id="408172"/>
    <lineage>
        <taxon>unclassified sequences</taxon>
        <taxon>metagenomes</taxon>
        <taxon>ecological metagenomes</taxon>
    </lineage>
</organism>
<reference evidence="1" key="1">
    <citation type="submission" date="2018-05" db="EMBL/GenBank/DDBJ databases">
        <authorList>
            <person name="Lanie J.A."/>
            <person name="Ng W.-L."/>
            <person name="Kazmierczak K.M."/>
            <person name="Andrzejewski T.M."/>
            <person name="Davidsen T.M."/>
            <person name="Wayne K.J."/>
            <person name="Tettelin H."/>
            <person name="Glass J.I."/>
            <person name="Rusch D."/>
            <person name="Podicherti R."/>
            <person name="Tsui H.-C.T."/>
            <person name="Winkler M.E."/>
        </authorList>
    </citation>
    <scope>NUCLEOTIDE SEQUENCE</scope>
</reference>